<keyword evidence="2" id="KW-0325">Glycoprotein</keyword>
<evidence type="ECO:0000313" key="3">
    <source>
        <dbReference type="EMBL" id="CAF1073486.1"/>
    </source>
</evidence>
<dbReference type="InterPro" id="IPR050467">
    <property type="entry name" value="LRFN"/>
</dbReference>
<gene>
    <name evidence="3" type="ORF">OXX778_LOCUS19846</name>
</gene>
<dbReference type="InterPro" id="IPR032675">
    <property type="entry name" value="LRR_dom_sf"/>
</dbReference>
<protein>
    <submittedName>
        <fullName evidence="3">Uncharacterized protein</fullName>
    </submittedName>
</protein>
<dbReference type="Pfam" id="PF13855">
    <property type="entry name" value="LRR_8"/>
    <property type="match status" value="1"/>
</dbReference>
<evidence type="ECO:0000256" key="1">
    <source>
        <dbReference type="ARBA" id="ARBA00022729"/>
    </source>
</evidence>
<reference evidence="3" key="1">
    <citation type="submission" date="2021-02" db="EMBL/GenBank/DDBJ databases">
        <authorList>
            <person name="Nowell W R."/>
        </authorList>
    </citation>
    <scope>NUCLEOTIDE SEQUENCE</scope>
    <source>
        <strain evidence="3">Ploen Becks lab</strain>
    </source>
</reference>
<keyword evidence="1" id="KW-0732">Signal</keyword>
<dbReference type="PANTHER" id="PTHR45842:SF12">
    <property type="entry name" value="KEKKON 5, ISOFORM A"/>
    <property type="match status" value="1"/>
</dbReference>
<dbReference type="Gene3D" id="3.80.10.10">
    <property type="entry name" value="Ribonuclease Inhibitor"/>
    <property type="match status" value="2"/>
</dbReference>
<dbReference type="SUPFAM" id="SSF52058">
    <property type="entry name" value="L domain-like"/>
    <property type="match status" value="1"/>
</dbReference>
<dbReference type="PANTHER" id="PTHR45842">
    <property type="entry name" value="SYNAPTIC ADHESION-LIKE MOLECULE SALM"/>
    <property type="match status" value="1"/>
</dbReference>
<dbReference type="Proteomes" id="UP000663879">
    <property type="component" value="Unassembled WGS sequence"/>
</dbReference>
<sequence>MNNKITRYDILNYYDNLINKIDTFSEHVLSKQFLSDDLKLSINQERKLMLSKNHSFEENAKILDNNSNSKLPFYNNIAKLIILKTQIDEDLLEEIEIFITQNREPDSYFFESFTELLKYNIIIDLVETKFNDLIIDLSNPEINTLRTIEFTDDSYRFKRIKLKNIQFIQLLINPNSVEILRTNIEEIYPFPDYFSLFANIKTLEIYKAIWEYLPSNGFSNLKFLETLLIESRELKFIQEDVFKGLNYLKSLSIRESYIKMFHRDTFKDLDCLQELTIVNGKEIESLDLSYLRSLKHLYLRGRRNRLVLNSHILKDLTNLTVVDLEESYMDHIPAETFQSLKFLKSLNVSNRQFFLYDEPILINYDFLKPLKNLEYLSVTVTENLFNYFNQVKMPSLKYLWMNCKCFKILENNFENLVTLKIDLLEKLEPGCFNKLNDIKNLILNFRETESLVNVDSTYFKRLDNLDFLRTEPDYMASFEYLQEKGEFFLKMFDEKKKLENTERDYFTVYNSDTKIDLYLGLSDETKQEVIKYD</sequence>
<accession>A0A814M141</accession>
<dbReference type="InterPro" id="IPR001611">
    <property type="entry name" value="Leu-rich_rpt"/>
</dbReference>
<dbReference type="AlphaFoldDB" id="A0A814M141"/>
<comment type="caution">
    <text evidence="3">The sequence shown here is derived from an EMBL/GenBank/DDBJ whole genome shotgun (WGS) entry which is preliminary data.</text>
</comment>
<evidence type="ECO:0000313" key="4">
    <source>
        <dbReference type="Proteomes" id="UP000663879"/>
    </source>
</evidence>
<dbReference type="OrthoDB" id="676979at2759"/>
<dbReference type="EMBL" id="CAJNOC010006242">
    <property type="protein sequence ID" value="CAF1073486.1"/>
    <property type="molecule type" value="Genomic_DNA"/>
</dbReference>
<proteinExistence type="predicted"/>
<keyword evidence="4" id="KW-1185">Reference proteome</keyword>
<evidence type="ECO:0000256" key="2">
    <source>
        <dbReference type="ARBA" id="ARBA00023180"/>
    </source>
</evidence>
<name>A0A814M141_9BILA</name>
<organism evidence="3 4">
    <name type="scientific">Brachionus calyciflorus</name>
    <dbReference type="NCBI Taxonomy" id="104777"/>
    <lineage>
        <taxon>Eukaryota</taxon>
        <taxon>Metazoa</taxon>
        <taxon>Spiralia</taxon>
        <taxon>Gnathifera</taxon>
        <taxon>Rotifera</taxon>
        <taxon>Eurotatoria</taxon>
        <taxon>Monogononta</taxon>
        <taxon>Pseudotrocha</taxon>
        <taxon>Ploima</taxon>
        <taxon>Brachionidae</taxon>
        <taxon>Brachionus</taxon>
    </lineage>
</organism>